<keyword evidence="3" id="KW-1185">Reference proteome</keyword>
<dbReference type="Proteomes" id="UP001501427">
    <property type="component" value="Unassembled WGS sequence"/>
</dbReference>
<dbReference type="EMBL" id="BAAAHD010000023">
    <property type="protein sequence ID" value="GAA0563422.1"/>
    <property type="molecule type" value="Genomic_DNA"/>
</dbReference>
<reference evidence="3" key="1">
    <citation type="journal article" date="2019" name="Int. J. Syst. Evol. Microbiol.">
        <title>The Global Catalogue of Microorganisms (GCM) 10K type strain sequencing project: providing services to taxonomists for standard genome sequencing and annotation.</title>
        <authorList>
            <consortium name="The Broad Institute Genomics Platform"/>
            <consortium name="The Broad Institute Genome Sequencing Center for Infectious Disease"/>
            <person name="Wu L."/>
            <person name="Ma J."/>
        </authorList>
    </citation>
    <scope>NUCLEOTIDE SEQUENCE [LARGE SCALE GENOMIC DNA]</scope>
    <source>
        <strain evidence="3">JCM 10667</strain>
    </source>
</reference>
<gene>
    <name evidence="2" type="ORF">GCM10009546_27090</name>
</gene>
<name>A0ABP3PCV8_9ACTN</name>
<feature type="compositionally biased region" description="Basic and acidic residues" evidence="1">
    <location>
        <begin position="16"/>
        <end position="25"/>
    </location>
</feature>
<proteinExistence type="predicted"/>
<feature type="region of interest" description="Disordered" evidence="1">
    <location>
        <begin position="16"/>
        <end position="47"/>
    </location>
</feature>
<protein>
    <submittedName>
        <fullName evidence="2">Uncharacterized protein</fullName>
    </submittedName>
</protein>
<evidence type="ECO:0000313" key="3">
    <source>
        <dbReference type="Proteomes" id="UP001501427"/>
    </source>
</evidence>
<accession>A0ABP3PCV8</accession>
<organism evidence="2 3">
    <name type="scientific">Actinomadura livida</name>
    <dbReference type="NCBI Taxonomy" id="79909"/>
    <lineage>
        <taxon>Bacteria</taxon>
        <taxon>Bacillati</taxon>
        <taxon>Actinomycetota</taxon>
        <taxon>Actinomycetes</taxon>
        <taxon>Streptosporangiales</taxon>
        <taxon>Thermomonosporaceae</taxon>
        <taxon>Actinomadura</taxon>
    </lineage>
</organism>
<evidence type="ECO:0000313" key="2">
    <source>
        <dbReference type="EMBL" id="GAA0563422.1"/>
    </source>
</evidence>
<sequence>MVNALRTSPYSCFTHWDDSATKDPTRSSSRRRKGFRPAAPGVRAARADQMVGRDLSGLTLVERAHIEWHAKQVFRGAARAA</sequence>
<evidence type="ECO:0000256" key="1">
    <source>
        <dbReference type="SAM" id="MobiDB-lite"/>
    </source>
</evidence>
<comment type="caution">
    <text evidence="2">The sequence shown here is derived from an EMBL/GenBank/DDBJ whole genome shotgun (WGS) entry which is preliminary data.</text>
</comment>